<organism evidence="1 2">
    <name type="scientific">Halalkalibacter krulwichiae</name>
    <dbReference type="NCBI Taxonomy" id="199441"/>
    <lineage>
        <taxon>Bacteria</taxon>
        <taxon>Bacillati</taxon>
        <taxon>Bacillota</taxon>
        <taxon>Bacilli</taxon>
        <taxon>Bacillales</taxon>
        <taxon>Bacillaceae</taxon>
        <taxon>Halalkalibacter</taxon>
    </lineage>
</organism>
<reference evidence="1 2" key="1">
    <citation type="submission" date="2017-04" db="EMBL/GenBank/DDBJ databases">
        <title>Bacillus krulwichiae AM31D Genome sequencing and assembly.</title>
        <authorList>
            <person name="Krulwich T.A."/>
            <person name="Anastor L."/>
            <person name="Ehrlich R."/>
            <person name="Ehrlich G.D."/>
            <person name="Janto B."/>
        </authorList>
    </citation>
    <scope>NUCLEOTIDE SEQUENCE [LARGE SCALE GENOMIC DNA]</scope>
    <source>
        <strain evidence="1 2">AM31D</strain>
    </source>
</reference>
<proteinExistence type="predicted"/>
<evidence type="ECO:0000313" key="2">
    <source>
        <dbReference type="Proteomes" id="UP000193006"/>
    </source>
</evidence>
<dbReference type="Proteomes" id="UP000193006">
    <property type="component" value="Chromosome"/>
</dbReference>
<dbReference type="AlphaFoldDB" id="A0A1X9M889"/>
<accession>A0A1X9M889</accession>
<name>A0A1X9M889_9BACI</name>
<dbReference type="KEGG" id="bkw:BkAM31D_06985"/>
<gene>
    <name evidence="1" type="ORF">BkAM31D_06985</name>
</gene>
<keyword evidence="2" id="KW-1185">Reference proteome</keyword>
<protein>
    <submittedName>
        <fullName evidence="1">Uncharacterized protein</fullName>
    </submittedName>
</protein>
<dbReference type="RefSeq" id="WP_066154386.1">
    <property type="nucleotide sequence ID" value="NZ_CP020814.1"/>
</dbReference>
<sequence>MKIDLTTIYDQMPDFRSHEEAQSWFKSLFSDRFVLKDSDVIEGEKVYYYHLIKDYDAYQEYIENLSSSTEEITTVEPFKSYSTVEISEHGGISFSI</sequence>
<dbReference type="EMBL" id="CP020814">
    <property type="protein sequence ID" value="ARK29626.1"/>
    <property type="molecule type" value="Genomic_DNA"/>
</dbReference>
<dbReference type="STRING" id="199441.BkAM31D_06985"/>
<evidence type="ECO:0000313" key="1">
    <source>
        <dbReference type="EMBL" id="ARK29626.1"/>
    </source>
</evidence>